<feature type="compositionally biased region" description="Basic residues" evidence="1">
    <location>
        <begin position="56"/>
        <end position="66"/>
    </location>
</feature>
<evidence type="ECO:0000256" key="1">
    <source>
        <dbReference type="SAM" id="MobiDB-lite"/>
    </source>
</evidence>
<organism evidence="2 3">
    <name type="scientific">Phytophthora aleatoria</name>
    <dbReference type="NCBI Taxonomy" id="2496075"/>
    <lineage>
        <taxon>Eukaryota</taxon>
        <taxon>Sar</taxon>
        <taxon>Stramenopiles</taxon>
        <taxon>Oomycota</taxon>
        <taxon>Peronosporomycetes</taxon>
        <taxon>Peronosporales</taxon>
        <taxon>Peronosporaceae</taxon>
        <taxon>Phytophthora</taxon>
    </lineage>
</organism>
<protein>
    <submittedName>
        <fullName evidence="2">Uncharacterized protein</fullName>
    </submittedName>
</protein>
<name>A0A8J5ICK8_9STRA</name>
<sequence>MTETEDVGLSNDTGTQFDSDLCDARSTDSSPSSSSRSRKATNKKKENTKYRAWGTQRRRVYRHREKRERDSFQRQVPALTDQMARLTQRHIKKTNETNPVSSASTWKTLARYQQEEILFGTQISELEAN</sequence>
<evidence type="ECO:0000313" key="2">
    <source>
        <dbReference type="EMBL" id="KAG6943903.1"/>
    </source>
</evidence>
<reference evidence="2" key="1">
    <citation type="submission" date="2021-01" db="EMBL/GenBank/DDBJ databases">
        <title>Phytophthora aleatoria, a newly-described species from Pinus radiata is distinct from Phytophthora cactorum isolates based on comparative genomics.</title>
        <authorList>
            <person name="Mcdougal R."/>
            <person name="Panda P."/>
            <person name="Williams N."/>
            <person name="Studholme D.J."/>
        </authorList>
    </citation>
    <scope>NUCLEOTIDE SEQUENCE</scope>
    <source>
        <strain evidence="2">NZFS 4037</strain>
    </source>
</reference>
<dbReference type="EMBL" id="JAENGY010002542">
    <property type="protein sequence ID" value="KAG6943903.1"/>
    <property type="molecule type" value="Genomic_DNA"/>
</dbReference>
<accession>A0A8J5ICK8</accession>
<evidence type="ECO:0000313" key="3">
    <source>
        <dbReference type="Proteomes" id="UP000709295"/>
    </source>
</evidence>
<feature type="region of interest" description="Disordered" evidence="1">
    <location>
        <begin position="1"/>
        <end position="74"/>
    </location>
</feature>
<gene>
    <name evidence="2" type="ORF">JG688_00017371</name>
</gene>
<dbReference type="AlphaFoldDB" id="A0A8J5ICK8"/>
<keyword evidence="3" id="KW-1185">Reference proteome</keyword>
<comment type="caution">
    <text evidence="2">The sequence shown here is derived from an EMBL/GenBank/DDBJ whole genome shotgun (WGS) entry which is preliminary data.</text>
</comment>
<proteinExistence type="predicted"/>
<dbReference type="Proteomes" id="UP000709295">
    <property type="component" value="Unassembled WGS sequence"/>
</dbReference>